<proteinExistence type="predicted"/>
<dbReference type="AlphaFoldDB" id="A0A9Q1BBK5"/>
<evidence type="ECO:0000313" key="1">
    <source>
        <dbReference type="EMBL" id="KAJ8021846.1"/>
    </source>
</evidence>
<keyword evidence="2" id="KW-1185">Reference proteome</keyword>
<accession>A0A9Q1BBK5</accession>
<name>A0A9Q1BBK5_HOLLE</name>
<protein>
    <submittedName>
        <fullName evidence="1">Uncharacterized protein</fullName>
    </submittedName>
</protein>
<dbReference type="EMBL" id="JAIZAY010000021">
    <property type="protein sequence ID" value="KAJ8021846.1"/>
    <property type="molecule type" value="Genomic_DNA"/>
</dbReference>
<reference evidence="1" key="1">
    <citation type="submission" date="2021-10" db="EMBL/GenBank/DDBJ databases">
        <title>Tropical sea cucumber genome reveals ecological adaptation and Cuvierian tubules defense mechanism.</title>
        <authorList>
            <person name="Chen T."/>
        </authorList>
    </citation>
    <scope>NUCLEOTIDE SEQUENCE</scope>
    <source>
        <strain evidence="1">Nanhai2018</strain>
        <tissue evidence="1">Muscle</tissue>
    </source>
</reference>
<comment type="caution">
    <text evidence="1">The sequence shown here is derived from an EMBL/GenBank/DDBJ whole genome shotgun (WGS) entry which is preliminary data.</text>
</comment>
<gene>
    <name evidence="1" type="ORF">HOLleu_39159</name>
</gene>
<organism evidence="1 2">
    <name type="scientific">Holothuria leucospilota</name>
    <name type="common">Black long sea cucumber</name>
    <name type="synonym">Mertensiothuria leucospilota</name>
    <dbReference type="NCBI Taxonomy" id="206669"/>
    <lineage>
        <taxon>Eukaryota</taxon>
        <taxon>Metazoa</taxon>
        <taxon>Echinodermata</taxon>
        <taxon>Eleutherozoa</taxon>
        <taxon>Echinozoa</taxon>
        <taxon>Holothuroidea</taxon>
        <taxon>Aspidochirotacea</taxon>
        <taxon>Aspidochirotida</taxon>
        <taxon>Holothuriidae</taxon>
        <taxon>Holothuria</taxon>
    </lineage>
</organism>
<dbReference type="Proteomes" id="UP001152320">
    <property type="component" value="Chromosome 21"/>
</dbReference>
<sequence length="100" mass="12224">MKETGFLFETQESSREQRIFSHIGRKRYMLLCLEYHLTFQFMGFHKKMEVASDEYFIGTYFYSAIICQYQSQIGGTLRRRKTLERCLHDNLMRVLLWHRQ</sequence>
<evidence type="ECO:0000313" key="2">
    <source>
        <dbReference type="Proteomes" id="UP001152320"/>
    </source>
</evidence>